<dbReference type="Pfam" id="PF08757">
    <property type="entry name" value="CotH"/>
    <property type="match status" value="1"/>
</dbReference>
<dbReference type="AlphaFoldDB" id="A0A212U8G2"/>
<dbReference type="NCBIfam" id="TIGR04183">
    <property type="entry name" value="Por_Secre_tail"/>
    <property type="match status" value="1"/>
</dbReference>
<name>A0A212U8G2_9BACT</name>
<dbReference type="InterPro" id="IPR014867">
    <property type="entry name" value="Spore_coat_CotH_CotH2/3/7"/>
</dbReference>
<reference evidence="3" key="1">
    <citation type="submission" date="2017-06" db="EMBL/GenBank/DDBJ databases">
        <authorList>
            <person name="Varghese N."/>
            <person name="Submissions S."/>
        </authorList>
    </citation>
    <scope>NUCLEOTIDE SEQUENCE [LARGE SCALE GENOMIC DNA]</scope>
    <source>
        <strain evidence="3">DSM 11116</strain>
    </source>
</reference>
<evidence type="ECO:0000313" key="3">
    <source>
        <dbReference type="Proteomes" id="UP000198131"/>
    </source>
</evidence>
<dbReference type="Proteomes" id="UP000198131">
    <property type="component" value="Unassembled WGS sequence"/>
</dbReference>
<accession>A0A212U8G2</accession>
<dbReference type="OrthoDB" id="9803752at2"/>
<organism evidence="2 3">
    <name type="scientific">Hymenobacter gelipurpurascens</name>
    <dbReference type="NCBI Taxonomy" id="89968"/>
    <lineage>
        <taxon>Bacteria</taxon>
        <taxon>Pseudomonadati</taxon>
        <taxon>Bacteroidota</taxon>
        <taxon>Cytophagia</taxon>
        <taxon>Cytophagales</taxon>
        <taxon>Hymenobacteraceae</taxon>
        <taxon>Hymenobacter</taxon>
    </lineage>
</organism>
<gene>
    <name evidence="2" type="ORF">SAMN06265337_2425</name>
</gene>
<evidence type="ECO:0000313" key="2">
    <source>
        <dbReference type="EMBL" id="SNC74548.1"/>
    </source>
</evidence>
<keyword evidence="3" id="KW-1185">Reference proteome</keyword>
<sequence>MKLTLLLVLWLGLALPAASQVLPTSFSDSNLPIVLIDTDGSTIVDDPKIMARMRIIDRGAGQRNSISDSPNQYKGLIGIELRGSSSQWMPKKSYGLETLTHEGAELDTTLLGMPAEHDWVLTANYADKTLLRNTFTYTIASELGQYASRNHYCELVLNGEYQGVYVLGEKIKRGSKRVNISKLKSTDVSGDAVTGGYLLKLDKLTGEPAGGFLSKHTDTNQPDYNNKYIQIEYPKPKDLAPAQLDYISAYVDSFEVALAGPDFADPEIGYRRYLDVKSFIDYFLLTELSRNVDGFEYSTFFYKERRSKGGKLVMGPVWDYDLAWRNAGYADAFLPHGWQFTYANGLWSTGTFWRTRLLQDPAFAKEMNERWKVLRNTTLAEDHLLHLIDSTATLLSESQQRNFQTWPIMGQYVWPNPMPIPATYTDEIDTFKQWMHNRLQWMDANMPGHTNPNVTATQSVQAFTSLAAYPVPFTNHLTVTYQQRVAGPVLLEVISPLGRVAIRQQLPKQTAGLQTTVMPDMSQLATGFYLLRLTSPAGTQTVRVQKYSY</sequence>
<keyword evidence="1" id="KW-0732">Signal</keyword>
<dbReference type="InterPro" id="IPR026444">
    <property type="entry name" value="Secre_tail"/>
</dbReference>
<proteinExistence type="predicted"/>
<protein>
    <submittedName>
        <fullName evidence="2">Por secretion system C-terminal sorting domain-containing protein</fullName>
    </submittedName>
</protein>
<dbReference type="RefSeq" id="WP_088843788.1">
    <property type="nucleotide sequence ID" value="NZ_FYEW01000002.1"/>
</dbReference>
<dbReference type="EMBL" id="FYEW01000002">
    <property type="protein sequence ID" value="SNC74548.1"/>
    <property type="molecule type" value="Genomic_DNA"/>
</dbReference>
<feature type="chain" id="PRO_5013098114" evidence="1">
    <location>
        <begin position="20"/>
        <end position="549"/>
    </location>
</feature>
<feature type="signal peptide" evidence="1">
    <location>
        <begin position="1"/>
        <end position="19"/>
    </location>
</feature>
<evidence type="ECO:0000256" key="1">
    <source>
        <dbReference type="SAM" id="SignalP"/>
    </source>
</evidence>